<keyword evidence="4" id="KW-1185">Reference proteome</keyword>
<accession>A0A2W7NU73</accession>
<comment type="caution">
    <text evidence="3">The sequence shown here is derived from an EMBL/GenBank/DDBJ whole genome shotgun (WGS) entry which is preliminary data.</text>
</comment>
<evidence type="ECO:0000313" key="4">
    <source>
        <dbReference type="Proteomes" id="UP000249638"/>
    </source>
</evidence>
<organism evidence="3 4">
    <name type="scientific">Cupriavidus phytorum</name>
    <dbReference type="NCBI Taxonomy" id="3024399"/>
    <lineage>
        <taxon>Bacteria</taxon>
        <taxon>Pseudomonadati</taxon>
        <taxon>Pseudomonadota</taxon>
        <taxon>Betaproteobacteria</taxon>
        <taxon>Burkholderiales</taxon>
        <taxon>Burkholderiaceae</taxon>
        <taxon>Cupriavidus</taxon>
    </lineage>
</organism>
<dbReference type="AlphaFoldDB" id="A0A2W7NU73"/>
<reference evidence="3" key="1">
    <citation type="submission" date="2018-06" db="EMBL/GenBank/DDBJ databases">
        <title>Genomic Encyclopedia of Type Strains, Phase IV (KMG-V): Genome sequencing to study the core and pangenomes of soil and plant-associated prokaryotes.</title>
        <authorList>
            <person name="Whitman W."/>
        </authorList>
    </citation>
    <scope>NUCLEOTIDE SEQUENCE [LARGE SCALE GENOMIC DNA]</scope>
    <source>
        <strain evidence="3">MLR2-44</strain>
    </source>
</reference>
<dbReference type="EMBL" id="QKZN01000007">
    <property type="protein sequence ID" value="PZX25998.1"/>
    <property type="molecule type" value="Genomic_DNA"/>
</dbReference>
<protein>
    <recommendedName>
        <fullName evidence="2">Tle cognate immunity protein 4 C-terminal domain-containing protein</fullName>
    </recommendedName>
</protein>
<dbReference type="Pfam" id="PF18426">
    <property type="entry name" value="Tli4_C"/>
    <property type="match status" value="1"/>
</dbReference>
<sequence>MTILNAQAKLVRRFLFAVCSAGLGFGASAGEVPPSWRTECVGRTLLQLPGEVEVAALSAADFRKYAAGNGDAYPRSKFPDGQYAFGPMQSFMGLMMVSQPEGEPRLREFRQAAEERKATDLRRLKANHGITPRGQRANLDTLATARHAGVAWRMGSHYSAYIEVGRNALWWGVSGRPEEMAVLEKYYRTLINGVQPRPLFTIPTAPGVCLPHMFIGDDGTNPRSISVAYRLREHPDITVWMEDRNARVADKNENPSAYSAAARADFFWMQDYAGNYQSVRSLWRELYKDVTVPAGRGVESFVALKRKDGTEDYGYLLSLRGEPNAKDDRPDLMMYVIRDAAYARAKGVAPVSREGVLDLGKTIAAGMRPLPSQ</sequence>
<dbReference type="Proteomes" id="UP000249638">
    <property type="component" value="Unassembled WGS sequence"/>
</dbReference>
<evidence type="ECO:0000256" key="1">
    <source>
        <dbReference type="SAM" id="SignalP"/>
    </source>
</evidence>
<feature type="signal peptide" evidence="1">
    <location>
        <begin position="1"/>
        <end position="29"/>
    </location>
</feature>
<keyword evidence="1" id="KW-0732">Signal</keyword>
<evidence type="ECO:0000313" key="3">
    <source>
        <dbReference type="EMBL" id="PZX25998.1"/>
    </source>
</evidence>
<feature type="chain" id="PRO_5016122205" description="Tle cognate immunity protein 4 C-terminal domain-containing protein" evidence="1">
    <location>
        <begin position="30"/>
        <end position="373"/>
    </location>
</feature>
<feature type="domain" description="Tle cognate immunity protein 4 C-terminal" evidence="2">
    <location>
        <begin position="201"/>
        <end position="369"/>
    </location>
</feature>
<evidence type="ECO:0000259" key="2">
    <source>
        <dbReference type="Pfam" id="PF18426"/>
    </source>
</evidence>
<proteinExistence type="predicted"/>
<dbReference type="InterPro" id="IPR041290">
    <property type="entry name" value="Tli4_C"/>
</dbReference>
<name>A0A2W7NU73_9BURK</name>
<gene>
    <name evidence="3" type="ORF">C7416_10768</name>
</gene>